<evidence type="ECO:0000313" key="10">
    <source>
        <dbReference type="EMBL" id="GAA3702388.1"/>
    </source>
</evidence>
<keyword evidence="7" id="KW-0443">Lipid metabolism</keyword>
<name>A0ABP7DCI3_9MICO</name>
<proteinExistence type="inferred from homology"/>
<comment type="caution">
    <text evidence="10">The sequence shown here is derived from an EMBL/GenBank/DDBJ whole genome shotgun (WGS) entry which is preliminary data.</text>
</comment>
<evidence type="ECO:0000256" key="3">
    <source>
        <dbReference type="ARBA" id="ARBA00022692"/>
    </source>
</evidence>
<evidence type="ECO:0000256" key="2">
    <source>
        <dbReference type="ARBA" id="ARBA00008749"/>
    </source>
</evidence>
<comment type="subcellular location">
    <subcellularLocation>
        <location evidence="1">Membrane</location>
        <topology evidence="1">Multi-pass membrane protein</topology>
    </subcellularLocation>
</comment>
<comment type="similarity">
    <text evidence="2">Belongs to the fatty acid desaturase type 2 family.</text>
</comment>
<keyword evidence="4" id="KW-0276">Fatty acid metabolism</keyword>
<keyword evidence="8 9" id="KW-0472">Membrane</keyword>
<protein>
    <submittedName>
        <fullName evidence="10">Uncharacterized protein</fullName>
    </submittedName>
</protein>
<accession>A0ABP7DCI3</accession>
<evidence type="ECO:0000256" key="9">
    <source>
        <dbReference type="SAM" id="Phobius"/>
    </source>
</evidence>
<dbReference type="Proteomes" id="UP001501468">
    <property type="component" value="Unassembled WGS sequence"/>
</dbReference>
<evidence type="ECO:0000256" key="6">
    <source>
        <dbReference type="ARBA" id="ARBA00023002"/>
    </source>
</evidence>
<keyword evidence="6" id="KW-0560">Oxidoreductase</keyword>
<evidence type="ECO:0000313" key="11">
    <source>
        <dbReference type="Proteomes" id="UP001501468"/>
    </source>
</evidence>
<dbReference type="PANTHER" id="PTHR11351">
    <property type="entry name" value="ACYL-COA DESATURASE"/>
    <property type="match status" value="1"/>
</dbReference>
<keyword evidence="11" id="KW-1185">Reference proteome</keyword>
<evidence type="ECO:0000256" key="1">
    <source>
        <dbReference type="ARBA" id="ARBA00004141"/>
    </source>
</evidence>
<evidence type="ECO:0000256" key="4">
    <source>
        <dbReference type="ARBA" id="ARBA00022832"/>
    </source>
</evidence>
<keyword evidence="5 9" id="KW-1133">Transmembrane helix</keyword>
<keyword evidence="3 9" id="KW-0812">Transmembrane</keyword>
<gene>
    <name evidence="10" type="ORF">GCM10022399_18550</name>
</gene>
<dbReference type="InterPro" id="IPR015876">
    <property type="entry name" value="Acyl-CoA_DS"/>
</dbReference>
<dbReference type="PANTHER" id="PTHR11351:SF3">
    <property type="entry name" value="BLL4393 PROTEIN"/>
    <property type="match status" value="1"/>
</dbReference>
<organism evidence="10 11">
    <name type="scientific">Terrabacter ginsenosidimutans</name>
    <dbReference type="NCBI Taxonomy" id="490575"/>
    <lineage>
        <taxon>Bacteria</taxon>
        <taxon>Bacillati</taxon>
        <taxon>Actinomycetota</taxon>
        <taxon>Actinomycetes</taxon>
        <taxon>Micrococcales</taxon>
        <taxon>Intrasporangiaceae</taxon>
        <taxon>Terrabacter</taxon>
    </lineage>
</organism>
<evidence type="ECO:0000256" key="7">
    <source>
        <dbReference type="ARBA" id="ARBA00023098"/>
    </source>
</evidence>
<evidence type="ECO:0000256" key="5">
    <source>
        <dbReference type="ARBA" id="ARBA00022989"/>
    </source>
</evidence>
<dbReference type="EMBL" id="BAABDC010000002">
    <property type="protein sequence ID" value="GAA3702388.1"/>
    <property type="molecule type" value="Genomic_DNA"/>
</dbReference>
<feature type="transmembrane region" description="Helical" evidence="9">
    <location>
        <begin position="6"/>
        <end position="28"/>
    </location>
</feature>
<evidence type="ECO:0000256" key="8">
    <source>
        <dbReference type="ARBA" id="ARBA00023136"/>
    </source>
</evidence>
<reference evidence="11" key="1">
    <citation type="journal article" date="2019" name="Int. J. Syst. Evol. Microbiol.">
        <title>The Global Catalogue of Microorganisms (GCM) 10K type strain sequencing project: providing services to taxonomists for standard genome sequencing and annotation.</title>
        <authorList>
            <consortium name="The Broad Institute Genomics Platform"/>
            <consortium name="The Broad Institute Genome Sequencing Center for Infectious Disease"/>
            <person name="Wu L."/>
            <person name="Ma J."/>
        </authorList>
    </citation>
    <scope>NUCLEOTIDE SEQUENCE [LARGE SCALE GENOMIC DNA]</scope>
    <source>
        <strain evidence="11">JCM 17125</strain>
    </source>
</reference>
<sequence>MFGWVTWLDIALATGMYVVCMHGVTIGYHRCFTHGSFKPTRSLKIALAIAGSLAIEGAVNTMRAVRDSP</sequence>